<evidence type="ECO:0000313" key="3">
    <source>
        <dbReference type="Proteomes" id="UP001500542"/>
    </source>
</evidence>
<feature type="domain" description="N-acetyltransferase" evidence="1">
    <location>
        <begin position="145"/>
        <end position="278"/>
    </location>
</feature>
<dbReference type="SUPFAM" id="SSF55729">
    <property type="entry name" value="Acyl-CoA N-acyltransferases (Nat)"/>
    <property type="match status" value="1"/>
</dbReference>
<gene>
    <name evidence="2" type="ORF">GCM10009554_53960</name>
</gene>
<dbReference type="PROSITE" id="PS51186">
    <property type="entry name" value="GNAT"/>
    <property type="match status" value="1"/>
</dbReference>
<name>A0ABN1R4P8_9ACTN</name>
<reference evidence="2 3" key="1">
    <citation type="journal article" date="2019" name="Int. J. Syst. Evol. Microbiol.">
        <title>The Global Catalogue of Microorganisms (GCM) 10K type strain sequencing project: providing services to taxonomists for standard genome sequencing and annotation.</title>
        <authorList>
            <consortium name="The Broad Institute Genomics Platform"/>
            <consortium name="The Broad Institute Genome Sequencing Center for Infectious Disease"/>
            <person name="Wu L."/>
            <person name="Ma J."/>
        </authorList>
    </citation>
    <scope>NUCLEOTIDE SEQUENCE [LARGE SCALE GENOMIC DNA]</scope>
    <source>
        <strain evidence="2 3">JCM 10977</strain>
    </source>
</reference>
<keyword evidence="3" id="KW-1185">Reference proteome</keyword>
<dbReference type="Pfam" id="PF08445">
    <property type="entry name" value="FR47"/>
    <property type="match status" value="1"/>
</dbReference>
<dbReference type="Gene3D" id="3.40.630.30">
    <property type="match status" value="1"/>
</dbReference>
<dbReference type="InterPro" id="IPR000182">
    <property type="entry name" value="GNAT_dom"/>
</dbReference>
<evidence type="ECO:0000313" key="2">
    <source>
        <dbReference type="EMBL" id="GAA0951849.1"/>
    </source>
</evidence>
<evidence type="ECO:0000259" key="1">
    <source>
        <dbReference type="PROSITE" id="PS51186"/>
    </source>
</evidence>
<dbReference type="Proteomes" id="UP001500542">
    <property type="component" value="Unassembled WGS sequence"/>
</dbReference>
<organism evidence="2 3">
    <name type="scientific">Kribbella koreensis</name>
    <dbReference type="NCBI Taxonomy" id="57909"/>
    <lineage>
        <taxon>Bacteria</taxon>
        <taxon>Bacillati</taxon>
        <taxon>Actinomycetota</taxon>
        <taxon>Actinomycetes</taxon>
        <taxon>Propionibacteriales</taxon>
        <taxon>Kribbellaceae</taxon>
        <taxon>Kribbella</taxon>
    </lineage>
</organism>
<dbReference type="InterPro" id="IPR013653">
    <property type="entry name" value="GCN5-like_dom"/>
</dbReference>
<dbReference type="EMBL" id="BAAAHK010000013">
    <property type="protein sequence ID" value="GAA0951849.1"/>
    <property type="molecule type" value="Genomic_DNA"/>
</dbReference>
<dbReference type="RefSeq" id="WP_343975882.1">
    <property type="nucleotide sequence ID" value="NZ_BAAAHK010000013.1"/>
</dbReference>
<protein>
    <submittedName>
        <fullName evidence="2">GNAT family N-acetyltransferase</fullName>
    </submittedName>
</protein>
<dbReference type="CDD" id="cd04301">
    <property type="entry name" value="NAT_SF"/>
    <property type="match status" value="1"/>
</dbReference>
<dbReference type="InterPro" id="IPR016181">
    <property type="entry name" value="Acyl_CoA_acyltransferase"/>
</dbReference>
<sequence length="278" mass="30450">MSTRLTTDPADFQATVFPFLTRDPVRHTLILSNVADRAANQYEPEPSYFVSVHDDDTGEVTGAAMRTPGRRVYVGALRADLAAEVAEAYFEVLPGLGGVAGDRAAVTAFGQRWAELSGADRAPWTESAGTRLHQLETLTPLTAPGAIRPMRETDIQLAHEWMLDGFPEEAPFLEPDWAEHKLAQGTLWFWEADDEPVCMAAHRTPVFGVSRVGPVYTPPTHRRHGYAGALTGEVTAKLLAQGIKPCLYTDLANPTSNKIYAQLGYLPVTDFVDLIFTP</sequence>
<accession>A0ABN1R4P8</accession>
<proteinExistence type="predicted"/>
<comment type="caution">
    <text evidence="2">The sequence shown here is derived from an EMBL/GenBank/DDBJ whole genome shotgun (WGS) entry which is preliminary data.</text>
</comment>